<accession>A0A7W7RPS0</accession>
<comment type="caution">
    <text evidence="1">The sequence shown here is derived from an EMBL/GenBank/DDBJ whole genome shotgun (WGS) entry which is preliminary data.</text>
</comment>
<evidence type="ECO:0000313" key="1">
    <source>
        <dbReference type="EMBL" id="MBB4935647.1"/>
    </source>
</evidence>
<gene>
    <name evidence="1" type="ORF">F4561_006556</name>
</gene>
<dbReference type="Proteomes" id="UP000523007">
    <property type="component" value="Unassembled WGS sequence"/>
</dbReference>
<dbReference type="InterPro" id="IPR058154">
    <property type="entry name" value="Bxb1_TTP-like"/>
</dbReference>
<evidence type="ECO:0000313" key="2">
    <source>
        <dbReference type="Proteomes" id="UP000523007"/>
    </source>
</evidence>
<reference evidence="1 2" key="1">
    <citation type="submission" date="2020-08" db="EMBL/GenBank/DDBJ databases">
        <title>Sequencing the genomes of 1000 actinobacteria strains.</title>
        <authorList>
            <person name="Klenk H.-P."/>
        </authorList>
    </citation>
    <scope>NUCLEOTIDE SEQUENCE [LARGE SCALE GENOMIC DNA]</scope>
    <source>
        <strain evidence="1 2">DSM 102030</strain>
    </source>
</reference>
<proteinExistence type="predicted"/>
<dbReference type="RefSeq" id="WP_184585418.1">
    <property type="nucleotide sequence ID" value="NZ_JACHJT010000003.1"/>
</dbReference>
<evidence type="ECO:0008006" key="3">
    <source>
        <dbReference type="Google" id="ProtNLM"/>
    </source>
</evidence>
<dbReference type="EMBL" id="JACHJT010000003">
    <property type="protein sequence ID" value="MBB4935647.1"/>
    <property type="molecule type" value="Genomic_DNA"/>
</dbReference>
<name>A0A7W7RPS0_9ACTN</name>
<sequence>MSANLAAEEVRVGITGAFYSAPRGTAEAPEDASSSLDSAFTGHGYLNEDGAVESWDDSVDTIIGWQGATTVRSVRTESTATIELTLLQTRGSTLELFHPGSHVEENNGEWKMHVKPPTHDPRAFVLDVIDGDELLRIYIGNGELTERDEVPYANSGDPVQYPMTLTCYPDGNGDLMVKYSNSDAWGEGIAGES</sequence>
<dbReference type="AlphaFoldDB" id="A0A7W7RPS0"/>
<dbReference type="Pfam" id="PF25681">
    <property type="entry name" value="Phage_TTP_17"/>
    <property type="match status" value="1"/>
</dbReference>
<protein>
    <recommendedName>
        <fullName evidence="3">Phage tail protein</fullName>
    </recommendedName>
</protein>
<keyword evidence="2" id="KW-1185">Reference proteome</keyword>
<organism evidence="1 2">
    <name type="scientific">Lipingzhangella halophila</name>
    <dbReference type="NCBI Taxonomy" id="1783352"/>
    <lineage>
        <taxon>Bacteria</taxon>
        <taxon>Bacillati</taxon>
        <taxon>Actinomycetota</taxon>
        <taxon>Actinomycetes</taxon>
        <taxon>Streptosporangiales</taxon>
        <taxon>Nocardiopsidaceae</taxon>
        <taxon>Lipingzhangella</taxon>
    </lineage>
</organism>